<feature type="compositionally biased region" description="Low complexity" evidence="7">
    <location>
        <begin position="8"/>
        <end position="18"/>
    </location>
</feature>
<evidence type="ECO:0000256" key="6">
    <source>
        <dbReference type="RuleBase" id="RU364048"/>
    </source>
</evidence>
<comment type="cofactor">
    <cofactor evidence="5 6">
        <name>Fe(2+)</name>
        <dbReference type="ChEBI" id="CHEBI:29033"/>
    </cofactor>
    <text evidence="5 6">Binds 1 Fe(2+) ion per subunit.</text>
</comment>
<dbReference type="EMBL" id="CP045096">
    <property type="protein sequence ID" value="QFQ95358.1"/>
    <property type="molecule type" value="Genomic_DNA"/>
</dbReference>
<dbReference type="GO" id="GO:0010436">
    <property type="term" value="F:carotenoid dioxygenase activity"/>
    <property type="evidence" value="ECO:0007669"/>
    <property type="project" value="TreeGrafter"/>
</dbReference>
<dbReference type="GO" id="GO:0046872">
    <property type="term" value="F:metal ion binding"/>
    <property type="evidence" value="ECO:0007669"/>
    <property type="project" value="UniProtKB-KW"/>
</dbReference>
<name>A0A5P8JY07_9ACTN</name>
<dbReference type="RefSeq" id="WP_152166893.1">
    <property type="nucleotide sequence ID" value="NZ_CP045096.1"/>
</dbReference>
<feature type="binding site" evidence="5">
    <location>
        <position position="308"/>
    </location>
    <ligand>
        <name>Fe cation</name>
        <dbReference type="ChEBI" id="CHEBI:24875"/>
        <note>catalytic</note>
    </ligand>
</feature>
<gene>
    <name evidence="8" type="ORF">F9278_03195</name>
</gene>
<dbReference type="Proteomes" id="UP000327294">
    <property type="component" value="Chromosome"/>
</dbReference>
<dbReference type="EC" id="1.13.11.-" evidence="6"/>
<accession>A0A5P8JY07</accession>
<evidence type="ECO:0000256" key="4">
    <source>
        <dbReference type="ARBA" id="ARBA00023004"/>
    </source>
</evidence>
<dbReference type="Pfam" id="PF03055">
    <property type="entry name" value="RPE65"/>
    <property type="match status" value="1"/>
</dbReference>
<dbReference type="KEGG" id="sphv:F9278_03195"/>
<evidence type="ECO:0000256" key="1">
    <source>
        <dbReference type="ARBA" id="ARBA00006787"/>
    </source>
</evidence>
<evidence type="ECO:0000256" key="5">
    <source>
        <dbReference type="PIRSR" id="PIRSR604294-1"/>
    </source>
</evidence>
<evidence type="ECO:0000313" key="8">
    <source>
        <dbReference type="EMBL" id="QFQ95358.1"/>
    </source>
</evidence>
<feature type="binding site" evidence="5">
    <location>
        <position position="488"/>
    </location>
    <ligand>
        <name>Fe cation</name>
        <dbReference type="ChEBI" id="CHEBI:24875"/>
        <note>catalytic</note>
    </ligand>
</feature>
<evidence type="ECO:0000256" key="7">
    <source>
        <dbReference type="SAM" id="MobiDB-lite"/>
    </source>
</evidence>
<sequence length="508" mass="56299">MNTPPTPVVATTPLSVSSQARPVDPDQSWPTGNKWLRGPFAPWAEESAGYDLPVEGAIPEDLAGALFRISSNPRFQPRNMDRYHWWEGDGMVAALYLRDGRAAFRTGWVATDSMRFEVEQGEAVYSGFVNGGTPGRLPKGAPRAKNVANTNVGVFDDHLLVYFEGGLPTAMHPETLETFGTYDFHGGIDVLCTAHHKIDPVTGDMLFFAATGPVITWYRAEVKTGRVVDSHTIDVGVPVLMHDFVVSENYAIFFVAPNLLRLDLIAQGRPGVVWDESALPHGTQIVLMDRRTHEVKWYEAGGMFAPTHFYNAYEIGDEVVIDMHRVSRIGTPADSLTPLGSHEWFPPGYAWQWRIDTATGKVSDRRVSGIAGEFPKINDVYTGVRNRYGYFVTTRDLAPETMSDGLARHDYVKDVTTVLEGPHPLTSPSEPVFVPRADARAEDDGYLLTLWWNPETGLSELLVHDASDLVTQPLARVRLPVRVPFGFHGSWADQSVLDRSVAALRDAR</sequence>
<keyword evidence="4 5" id="KW-0408">Iron</keyword>
<protein>
    <recommendedName>
        <fullName evidence="6">Dioxygenase</fullName>
        <ecNumber evidence="6">1.13.11.-</ecNumber>
    </recommendedName>
</protein>
<comment type="similarity">
    <text evidence="1 6">Belongs to the carotenoid oxygenase family.</text>
</comment>
<dbReference type="PANTHER" id="PTHR10543">
    <property type="entry name" value="BETA-CAROTENE DIOXYGENASE"/>
    <property type="match status" value="1"/>
</dbReference>
<evidence type="ECO:0000256" key="2">
    <source>
        <dbReference type="ARBA" id="ARBA00022723"/>
    </source>
</evidence>
<dbReference type="PANTHER" id="PTHR10543:SF89">
    <property type="entry name" value="CAROTENOID 9,10(9',10')-CLEAVAGE DIOXYGENASE 1"/>
    <property type="match status" value="1"/>
</dbReference>
<organism evidence="8 9">
    <name type="scientific">Streptomyces phaeolivaceus</name>
    <dbReference type="NCBI Taxonomy" id="2653200"/>
    <lineage>
        <taxon>Bacteria</taxon>
        <taxon>Bacillati</taxon>
        <taxon>Actinomycetota</taxon>
        <taxon>Actinomycetes</taxon>
        <taxon>Kitasatosporales</taxon>
        <taxon>Streptomycetaceae</taxon>
        <taxon>Streptomyces</taxon>
    </lineage>
</organism>
<feature type="region of interest" description="Disordered" evidence="7">
    <location>
        <begin position="1"/>
        <end position="32"/>
    </location>
</feature>
<keyword evidence="2 5" id="KW-0479">Metal-binding</keyword>
<dbReference type="GO" id="GO:0016121">
    <property type="term" value="P:carotene catabolic process"/>
    <property type="evidence" value="ECO:0007669"/>
    <property type="project" value="TreeGrafter"/>
</dbReference>
<reference evidence="8 9" key="1">
    <citation type="submission" date="2019-10" db="EMBL/GenBank/DDBJ databases">
        <title>Streptomyces sp. strain GY16 isolated from leaves of Broussonetia papyrifera.</title>
        <authorList>
            <person name="Mo P."/>
        </authorList>
    </citation>
    <scope>NUCLEOTIDE SEQUENCE [LARGE SCALE GENOMIC DNA]</scope>
    <source>
        <strain evidence="8 9">GY16</strain>
    </source>
</reference>
<feature type="binding site" evidence="5">
    <location>
        <position position="195"/>
    </location>
    <ligand>
        <name>Fe cation</name>
        <dbReference type="ChEBI" id="CHEBI:24875"/>
        <note>catalytic</note>
    </ligand>
</feature>
<dbReference type="AlphaFoldDB" id="A0A5P8JY07"/>
<proteinExistence type="inferred from homology"/>
<keyword evidence="3 6" id="KW-0560">Oxidoreductase</keyword>
<feature type="binding site" evidence="5">
    <location>
        <position position="242"/>
    </location>
    <ligand>
        <name>Fe cation</name>
        <dbReference type="ChEBI" id="CHEBI:24875"/>
        <note>catalytic</note>
    </ligand>
</feature>
<evidence type="ECO:0000256" key="3">
    <source>
        <dbReference type="ARBA" id="ARBA00023002"/>
    </source>
</evidence>
<evidence type="ECO:0000313" key="9">
    <source>
        <dbReference type="Proteomes" id="UP000327294"/>
    </source>
</evidence>
<keyword evidence="6" id="KW-0223">Dioxygenase</keyword>
<keyword evidence="9" id="KW-1185">Reference proteome</keyword>
<dbReference type="InterPro" id="IPR004294">
    <property type="entry name" value="Carotenoid_Oase"/>
</dbReference>